<protein>
    <recommendedName>
        <fullName evidence="3">DUF3263 domain-containing protein</fullName>
    </recommendedName>
</protein>
<sequence>MDREDLLIIDFALLWQPFGGPPAEEILVTFGMSELRFRNRVVEILSDRGTGTDRPLRQHARATLRSYLDIGRSALLARAAAQTSGTLSRPGR</sequence>
<dbReference type="RefSeq" id="WP_040746816.1">
    <property type="nucleotide sequence ID" value="NZ_JACHIT010000001.1"/>
</dbReference>
<dbReference type="Proteomes" id="UP000540412">
    <property type="component" value="Unassembled WGS sequence"/>
</dbReference>
<evidence type="ECO:0000313" key="1">
    <source>
        <dbReference type="EMBL" id="MBB5915176.1"/>
    </source>
</evidence>
<comment type="caution">
    <text evidence="1">The sequence shown here is derived from an EMBL/GenBank/DDBJ whole genome shotgun (WGS) entry which is preliminary data.</text>
</comment>
<dbReference type="EMBL" id="JACHIT010000001">
    <property type="protein sequence ID" value="MBB5915176.1"/>
    <property type="molecule type" value="Genomic_DNA"/>
</dbReference>
<evidence type="ECO:0008006" key="3">
    <source>
        <dbReference type="Google" id="ProtNLM"/>
    </source>
</evidence>
<name>A0A7W9PFE1_9NOCA</name>
<dbReference type="AlphaFoldDB" id="A0A7W9PFE1"/>
<organism evidence="1 2">
    <name type="scientific">Nocardia transvalensis</name>
    <dbReference type="NCBI Taxonomy" id="37333"/>
    <lineage>
        <taxon>Bacteria</taxon>
        <taxon>Bacillati</taxon>
        <taxon>Actinomycetota</taxon>
        <taxon>Actinomycetes</taxon>
        <taxon>Mycobacteriales</taxon>
        <taxon>Nocardiaceae</taxon>
        <taxon>Nocardia</taxon>
    </lineage>
</organism>
<reference evidence="1 2" key="1">
    <citation type="submission" date="2020-08" db="EMBL/GenBank/DDBJ databases">
        <title>Sequencing the genomes of 1000 actinobacteria strains.</title>
        <authorList>
            <person name="Klenk H.-P."/>
        </authorList>
    </citation>
    <scope>NUCLEOTIDE SEQUENCE [LARGE SCALE GENOMIC DNA]</scope>
    <source>
        <strain evidence="1 2">DSM 43582</strain>
    </source>
</reference>
<evidence type="ECO:0000313" key="2">
    <source>
        <dbReference type="Proteomes" id="UP000540412"/>
    </source>
</evidence>
<gene>
    <name evidence="1" type="ORF">BJY24_004043</name>
</gene>
<keyword evidence="2" id="KW-1185">Reference proteome</keyword>
<accession>A0A7W9PFE1</accession>
<proteinExistence type="predicted"/>